<dbReference type="OrthoDB" id="408631at2759"/>
<dbReference type="EMBL" id="JAGPXD010000001">
    <property type="protein sequence ID" value="KAH7375506.1"/>
    <property type="molecule type" value="Genomic_DNA"/>
</dbReference>
<dbReference type="GO" id="GO:0016787">
    <property type="term" value="F:hydrolase activity"/>
    <property type="evidence" value="ECO:0007669"/>
    <property type="project" value="UniProtKB-KW"/>
</dbReference>
<dbReference type="InterPro" id="IPR050300">
    <property type="entry name" value="GDXG_lipolytic_enzyme"/>
</dbReference>
<dbReference type="InterPro" id="IPR029058">
    <property type="entry name" value="AB_hydrolase_fold"/>
</dbReference>
<dbReference type="AlphaFoldDB" id="A0A8K0TV41"/>
<dbReference type="PANTHER" id="PTHR48081:SF8">
    <property type="entry name" value="ALPHA_BETA HYDROLASE FOLD-3 DOMAIN-CONTAINING PROTEIN-RELATED"/>
    <property type="match status" value="1"/>
</dbReference>
<dbReference type="Gene3D" id="3.40.50.1820">
    <property type="entry name" value="alpha/beta hydrolase"/>
    <property type="match status" value="1"/>
</dbReference>
<comment type="caution">
    <text evidence="3">The sequence shown here is derived from an EMBL/GenBank/DDBJ whole genome shotgun (WGS) entry which is preliminary data.</text>
</comment>
<organism evidence="3 4">
    <name type="scientific">Plectosphaerella cucumerina</name>
    <dbReference type="NCBI Taxonomy" id="40658"/>
    <lineage>
        <taxon>Eukaryota</taxon>
        <taxon>Fungi</taxon>
        <taxon>Dikarya</taxon>
        <taxon>Ascomycota</taxon>
        <taxon>Pezizomycotina</taxon>
        <taxon>Sordariomycetes</taxon>
        <taxon>Hypocreomycetidae</taxon>
        <taxon>Glomerellales</taxon>
        <taxon>Plectosphaerellaceae</taxon>
        <taxon>Plectosphaerella</taxon>
    </lineage>
</organism>
<evidence type="ECO:0000313" key="4">
    <source>
        <dbReference type="Proteomes" id="UP000813385"/>
    </source>
</evidence>
<dbReference type="InterPro" id="IPR013094">
    <property type="entry name" value="AB_hydrolase_3"/>
</dbReference>
<evidence type="ECO:0000259" key="2">
    <source>
        <dbReference type="Pfam" id="PF07859"/>
    </source>
</evidence>
<dbReference type="PANTHER" id="PTHR48081">
    <property type="entry name" value="AB HYDROLASE SUPERFAMILY PROTEIN C4A8.06C"/>
    <property type="match status" value="1"/>
</dbReference>
<dbReference type="Proteomes" id="UP000813385">
    <property type="component" value="Unassembled WGS sequence"/>
</dbReference>
<protein>
    <submittedName>
        <fullName evidence="3">Alpha/Beta hydrolase protein</fullName>
    </submittedName>
</protein>
<keyword evidence="4" id="KW-1185">Reference proteome</keyword>
<dbReference type="SUPFAM" id="SSF53474">
    <property type="entry name" value="alpha/beta-Hydrolases"/>
    <property type="match status" value="1"/>
</dbReference>
<gene>
    <name evidence="3" type="ORF">B0T11DRAFT_235053</name>
</gene>
<evidence type="ECO:0000256" key="1">
    <source>
        <dbReference type="ARBA" id="ARBA00022801"/>
    </source>
</evidence>
<sequence>MASSPPYPLHESIVDRLDPTYKAFYNTHLIDKQVVHHQPIAASRASGTLIPGAGPLLPVSHTMDMTIPRKETQGPDIPIRVFFPHGAAPAKGWPLCFWFHGGGWVLGNIDTENVIATNLCNRVECVVITVDYRLAPEHPFPAAIDDCWEAFLWVLSTGSSALRLDISRLALGGSSAGANITTVLAQRIVDRPGTPGIACQLLSVPVADNTAEVGSRDPAHASWTENEFTPALPAEKMMWYRRHYLPDPTTRAHPEASPLLWKCDWSKMPPAIMVLGELDVLRSEGEALGKKMKDAGVSVQTTIMKGQPHPFIAMDGVLEDGKRAITLFVDGLKWMLCDTI</sequence>
<keyword evidence="1 3" id="KW-0378">Hydrolase</keyword>
<dbReference type="Pfam" id="PF07859">
    <property type="entry name" value="Abhydrolase_3"/>
    <property type="match status" value="1"/>
</dbReference>
<evidence type="ECO:0000313" key="3">
    <source>
        <dbReference type="EMBL" id="KAH7375506.1"/>
    </source>
</evidence>
<reference evidence="3" key="1">
    <citation type="journal article" date="2021" name="Nat. Commun.">
        <title>Genetic determinants of endophytism in the Arabidopsis root mycobiome.</title>
        <authorList>
            <person name="Mesny F."/>
            <person name="Miyauchi S."/>
            <person name="Thiergart T."/>
            <person name="Pickel B."/>
            <person name="Atanasova L."/>
            <person name="Karlsson M."/>
            <person name="Huettel B."/>
            <person name="Barry K.W."/>
            <person name="Haridas S."/>
            <person name="Chen C."/>
            <person name="Bauer D."/>
            <person name="Andreopoulos W."/>
            <person name="Pangilinan J."/>
            <person name="LaButti K."/>
            <person name="Riley R."/>
            <person name="Lipzen A."/>
            <person name="Clum A."/>
            <person name="Drula E."/>
            <person name="Henrissat B."/>
            <person name="Kohler A."/>
            <person name="Grigoriev I.V."/>
            <person name="Martin F.M."/>
            <person name="Hacquard S."/>
        </authorList>
    </citation>
    <scope>NUCLEOTIDE SEQUENCE</scope>
    <source>
        <strain evidence="3">MPI-CAGE-AT-0016</strain>
    </source>
</reference>
<feature type="domain" description="Alpha/beta hydrolase fold-3" evidence="2">
    <location>
        <begin position="97"/>
        <end position="312"/>
    </location>
</feature>
<name>A0A8K0TV41_9PEZI</name>
<accession>A0A8K0TV41</accession>
<proteinExistence type="predicted"/>